<keyword evidence="7" id="KW-0067">ATP-binding</keyword>
<evidence type="ECO:0000313" key="12">
    <source>
        <dbReference type="Proteomes" id="UP000522081"/>
    </source>
</evidence>
<sequence>MEQIIEHGDYMPHGMCLLWEPWLLILWAGSDLLIFLSYTAIPLALLTVLRKRADVPHVGIVALFASFILFCGLTHLLGIVTLWYPVYPVVGVVKLITGLISVTTAVVLFRLVPALVAIPSRDALRQTNDRLRDEIAAHEATLASLERLVEERTRDLKSANATLAVQAREAVHRSSNLLAVVTSLAVQTAKGAQRTEEFLDAFLARIRALASATKSIERTNDTSIRLRTVIDECLGVLEGTYGQRFSREGPVMMVNPEAAQQISLALHELATNAQKYSLSASDAVRIDISWSVTDAVFELVWREHGGGRAAADGDGDTRAEGFGTKLLTRVVPTMLKGSASRTLGPDGLTYRLVAPLVAVTASDNVDDADRLAARIVDDTFGLSPT</sequence>
<dbReference type="RefSeq" id="WP_179408279.1">
    <property type="nucleotide sequence ID" value="NZ_BMGF01000005.1"/>
</dbReference>
<evidence type="ECO:0000256" key="1">
    <source>
        <dbReference type="ARBA" id="ARBA00000085"/>
    </source>
</evidence>
<dbReference type="Pfam" id="PF07536">
    <property type="entry name" value="HWE_HK"/>
    <property type="match status" value="1"/>
</dbReference>
<dbReference type="PANTHER" id="PTHR41523:SF7">
    <property type="entry name" value="HISTIDINE KINASE"/>
    <property type="match status" value="1"/>
</dbReference>
<evidence type="ECO:0000259" key="10">
    <source>
        <dbReference type="SMART" id="SM00911"/>
    </source>
</evidence>
<evidence type="ECO:0000313" key="11">
    <source>
        <dbReference type="EMBL" id="NYH96436.1"/>
    </source>
</evidence>
<keyword evidence="9" id="KW-0812">Transmembrane</keyword>
<comment type="catalytic activity">
    <reaction evidence="1">
        <text>ATP + protein L-histidine = ADP + protein N-phospho-L-histidine.</text>
        <dbReference type="EC" id="2.7.13.3"/>
    </reaction>
</comment>
<feature type="coiled-coil region" evidence="8">
    <location>
        <begin position="121"/>
        <end position="162"/>
    </location>
</feature>
<dbReference type="SMART" id="SM00911">
    <property type="entry name" value="HWE_HK"/>
    <property type="match status" value="1"/>
</dbReference>
<dbReference type="AlphaFoldDB" id="A0A7Y9Y0N3"/>
<keyword evidence="9" id="KW-1133">Transmembrane helix</keyword>
<evidence type="ECO:0000256" key="3">
    <source>
        <dbReference type="ARBA" id="ARBA00022553"/>
    </source>
</evidence>
<organism evidence="11 12">
    <name type="scientific">Novosphingobium marinum</name>
    <dbReference type="NCBI Taxonomy" id="1514948"/>
    <lineage>
        <taxon>Bacteria</taxon>
        <taxon>Pseudomonadati</taxon>
        <taxon>Pseudomonadota</taxon>
        <taxon>Alphaproteobacteria</taxon>
        <taxon>Sphingomonadales</taxon>
        <taxon>Sphingomonadaceae</taxon>
        <taxon>Novosphingobium</taxon>
    </lineage>
</organism>
<comment type="caution">
    <text evidence="11">The sequence shown here is derived from an EMBL/GenBank/DDBJ whole genome shotgun (WGS) entry which is preliminary data.</text>
</comment>
<dbReference type="InterPro" id="IPR036890">
    <property type="entry name" value="HATPase_C_sf"/>
</dbReference>
<evidence type="ECO:0000256" key="5">
    <source>
        <dbReference type="ARBA" id="ARBA00022741"/>
    </source>
</evidence>
<feature type="transmembrane region" description="Helical" evidence="9">
    <location>
        <begin position="58"/>
        <end position="84"/>
    </location>
</feature>
<feature type="transmembrane region" description="Helical" evidence="9">
    <location>
        <begin position="96"/>
        <end position="118"/>
    </location>
</feature>
<dbReference type="Proteomes" id="UP000522081">
    <property type="component" value="Unassembled WGS sequence"/>
</dbReference>
<keyword evidence="3" id="KW-0597">Phosphoprotein</keyword>
<evidence type="ECO:0000256" key="7">
    <source>
        <dbReference type="ARBA" id="ARBA00022840"/>
    </source>
</evidence>
<reference evidence="11 12" key="1">
    <citation type="submission" date="2020-07" db="EMBL/GenBank/DDBJ databases">
        <title>Genomic Encyclopedia of Type Strains, Phase IV (KMG-IV): sequencing the most valuable type-strain genomes for metagenomic binning, comparative biology and taxonomic classification.</title>
        <authorList>
            <person name="Goeker M."/>
        </authorList>
    </citation>
    <scope>NUCLEOTIDE SEQUENCE [LARGE SCALE GENOMIC DNA]</scope>
    <source>
        <strain evidence="11 12">DSM 29043</strain>
    </source>
</reference>
<protein>
    <recommendedName>
        <fullName evidence="2">histidine kinase</fullName>
        <ecNumber evidence="2">2.7.13.3</ecNumber>
    </recommendedName>
</protein>
<keyword evidence="8" id="KW-0175">Coiled coil</keyword>
<evidence type="ECO:0000256" key="2">
    <source>
        <dbReference type="ARBA" id="ARBA00012438"/>
    </source>
</evidence>
<dbReference type="GO" id="GO:0004673">
    <property type="term" value="F:protein histidine kinase activity"/>
    <property type="evidence" value="ECO:0007669"/>
    <property type="project" value="UniProtKB-EC"/>
</dbReference>
<dbReference type="GO" id="GO:0005524">
    <property type="term" value="F:ATP binding"/>
    <property type="evidence" value="ECO:0007669"/>
    <property type="project" value="UniProtKB-KW"/>
</dbReference>
<keyword evidence="4" id="KW-0808">Transferase</keyword>
<evidence type="ECO:0000256" key="8">
    <source>
        <dbReference type="SAM" id="Coils"/>
    </source>
</evidence>
<accession>A0A7Y9Y0N3</accession>
<dbReference type="Pfam" id="PF25487">
    <property type="entry name" value="ETR1_N"/>
    <property type="match status" value="1"/>
</dbReference>
<feature type="transmembrane region" description="Helical" evidence="9">
    <location>
        <begin position="22"/>
        <end position="46"/>
    </location>
</feature>
<keyword evidence="5" id="KW-0547">Nucleotide-binding</keyword>
<dbReference type="EMBL" id="JACBZF010000005">
    <property type="protein sequence ID" value="NYH96436.1"/>
    <property type="molecule type" value="Genomic_DNA"/>
</dbReference>
<keyword evidence="12" id="KW-1185">Reference proteome</keyword>
<dbReference type="InterPro" id="IPR011102">
    <property type="entry name" value="Sig_transdc_His_kinase_HWE"/>
</dbReference>
<keyword evidence="9" id="KW-0472">Membrane</keyword>
<gene>
    <name evidence="11" type="ORF">FHS75_002775</name>
</gene>
<dbReference type="EC" id="2.7.13.3" evidence="2"/>
<dbReference type="InterPro" id="IPR058544">
    <property type="entry name" value="ETR1_N"/>
</dbReference>
<evidence type="ECO:0000256" key="4">
    <source>
        <dbReference type="ARBA" id="ARBA00022679"/>
    </source>
</evidence>
<dbReference type="PANTHER" id="PTHR41523">
    <property type="entry name" value="TWO-COMPONENT SYSTEM SENSOR PROTEIN"/>
    <property type="match status" value="1"/>
</dbReference>
<evidence type="ECO:0000256" key="6">
    <source>
        <dbReference type="ARBA" id="ARBA00022777"/>
    </source>
</evidence>
<name>A0A7Y9Y0N3_9SPHN</name>
<feature type="domain" description="Signal transduction histidine kinase HWE region" evidence="10">
    <location>
        <begin position="169"/>
        <end position="251"/>
    </location>
</feature>
<dbReference type="Gene3D" id="3.30.565.10">
    <property type="entry name" value="Histidine kinase-like ATPase, C-terminal domain"/>
    <property type="match status" value="1"/>
</dbReference>
<keyword evidence="6 11" id="KW-0418">Kinase</keyword>
<proteinExistence type="predicted"/>
<evidence type="ECO:0000256" key="9">
    <source>
        <dbReference type="SAM" id="Phobius"/>
    </source>
</evidence>